<accession>A0A8J7DX57</accession>
<dbReference type="PANTHER" id="PTHR37946:SF1">
    <property type="entry name" value="SLL1969 PROTEIN"/>
    <property type="match status" value="1"/>
</dbReference>
<sequence>MSAFQTTTVKNAPDFILYAQHGWADNAIAIASLTHSLATPRTKAIVPDLGWFKTWLRIEPLIQNLEGQVKQTLIEYPQTPLRIIGHSMGGLIWLELLHRHPEWRSRVHSLILVASPVGGADLARIIDPFRWGIGIARDLGTNRRAIAESIAAEIPTLVIAGDIDNGSDGTISLGSTQCARTQFIRLEGVSHPQLKNSPQLVPLIRNFWENPVLTPAAPPDVASPIIERLRAIPGMTDAHPRHFSKAKRAIALNNGLTLRTWKNGMGIEHIFLANATGDCLYSGFVGWSHSQSLAQTLAEFQTKSR</sequence>
<reference evidence="2" key="1">
    <citation type="submission" date="2020-10" db="EMBL/GenBank/DDBJ databases">
        <authorList>
            <person name="Castelo-Branco R."/>
            <person name="Eusebio N."/>
            <person name="Adriana R."/>
            <person name="Vieira A."/>
            <person name="Brugerolle De Fraissinette N."/>
            <person name="Rezende De Castro R."/>
            <person name="Schneider M.P."/>
            <person name="Vasconcelos V."/>
            <person name="Leao P.N."/>
        </authorList>
    </citation>
    <scope>NUCLEOTIDE SEQUENCE</scope>
    <source>
        <strain evidence="2">LEGE 07157</strain>
    </source>
</reference>
<dbReference type="PANTHER" id="PTHR37946">
    <property type="entry name" value="SLL1969 PROTEIN"/>
    <property type="match status" value="1"/>
</dbReference>
<dbReference type="SUPFAM" id="SSF53474">
    <property type="entry name" value="alpha/beta-Hydrolases"/>
    <property type="match status" value="1"/>
</dbReference>
<keyword evidence="3" id="KW-1185">Reference proteome</keyword>
<organism evidence="2 3">
    <name type="scientific">Lusitaniella coriacea LEGE 07157</name>
    <dbReference type="NCBI Taxonomy" id="945747"/>
    <lineage>
        <taxon>Bacteria</taxon>
        <taxon>Bacillati</taxon>
        <taxon>Cyanobacteriota</taxon>
        <taxon>Cyanophyceae</taxon>
        <taxon>Spirulinales</taxon>
        <taxon>Lusitaniellaceae</taxon>
        <taxon>Lusitaniella</taxon>
    </lineage>
</organism>
<comment type="caution">
    <text evidence="2">The sequence shown here is derived from an EMBL/GenBank/DDBJ whole genome shotgun (WGS) entry which is preliminary data.</text>
</comment>
<keyword evidence="2" id="KW-0378">Hydrolase</keyword>
<evidence type="ECO:0000313" key="3">
    <source>
        <dbReference type="Proteomes" id="UP000654482"/>
    </source>
</evidence>
<dbReference type="Proteomes" id="UP000654482">
    <property type="component" value="Unassembled WGS sequence"/>
</dbReference>
<name>A0A8J7DX57_9CYAN</name>
<dbReference type="GO" id="GO:0016787">
    <property type="term" value="F:hydrolase activity"/>
    <property type="evidence" value="ECO:0007669"/>
    <property type="project" value="UniProtKB-KW"/>
</dbReference>
<proteinExistence type="predicted"/>
<protein>
    <submittedName>
        <fullName evidence="2">Alpha/beta hydrolase</fullName>
    </submittedName>
</protein>
<evidence type="ECO:0000259" key="1">
    <source>
        <dbReference type="Pfam" id="PF12146"/>
    </source>
</evidence>
<evidence type="ECO:0000313" key="2">
    <source>
        <dbReference type="EMBL" id="MBE9116753.1"/>
    </source>
</evidence>
<feature type="domain" description="Serine aminopeptidase S33" evidence="1">
    <location>
        <begin position="57"/>
        <end position="120"/>
    </location>
</feature>
<dbReference type="RefSeq" id="WP_194029846.1">
    <property type="nucleotide sequence ID" value="NZ_JADEWZ010000017.1"/>
</dbReference>
<dbReference type="AlphaFoldDB" id="A0A8J7DX57"/>
<dbReference type="InterPro" id="IPR029058">
    <property type="entry name" value="AB_hydrolase_fold"/>
</dbReference>
<dbReference type="Pfam" id="PF12146">
    <property type="entry name" value="Hydrolase_4"/>
    <property type="match status" value="1"/>
</dbReference>
<dbReference type="InterPro" id="IPR022742">
    <property type="entry name" value="Hydrolase_4"/>
</dbReference>
<dbReference type="Gene3D" id="3.40.50.1820">
    <property type="entry name" value="alpha/beta hydrolase"/>
    <property type="match status" value="1"/>
</dbReference>
<dbReference type="EMBL" id="JADEWZ010000017">
    <property type="protein sequence ID" value="MBE9116753.1"/>
    <property type="molecule type" value="Genomic_DNA"/>
</dbReference>
<gene>
    <name evidence="2" type="ORF">IQ249_12670</name>
</gene>